<dbReference type="CDD" id="cd01106">
    <property type="entry name" value="HTH_TipAL-Mta"/>
    <property type="match status" value="1"/>
</dbReference>
<dbReference type="SMART" id="SM00422">
    <property type="entry name" value="HTH_MERR"/>
    <property type="match status" value="1"/>
</dbReference>
<dbReference type="GO" id="GO:0003677">
    <property type="term" value="F:DNA binding"/>
    <property type="evidence" value="ECO:0007669"/>
    <property type="project" value="UniProtKB-KW"/>
</dbReference>
<keyword evidence="4" id="KW-1185">Reference proteome</keyword>
<dbReference type="AlphaFoldDB" id="A0A1Q8CGA9"/>
<dbReference type="Proteomes" id="UP000185596">
    <property type="component" value="Unassembled WGS sequence"/>
</dbReference>
<dbReference type="InterPro" id="IPR047057">
    <property type="entry name" value="MerR_fam"/>
</dbReference>
<keyword evidence="1" id="KW-0238">DNA-binding</keyword>
<dbReference type="RefSeq" id="WP_075128678.1">
    <property type="nucleotide sequence ID" value="NZ_MSIE01000056.1"/>
</dbReference>
<dbReference type="PANTHER" id="PTHR30204">
    <property type="entry name" value="REDOX-CYCLING DRUG-SENSING TRANSCRIPTIONAL ACTIVATOR SOXR"/>
    <property type="match status" value="1"/>
</dbReference>
<evidence type="ECO:0000259" key="2">
    <source>
        <dbReference type="PROSITE" id="PS50937"/>
    </source>
</evidence>
<sequence length="247" mass="27411">MSGNGRRWSIGELAAASGVTVRALQHYDEIGLLRPGDRTSAGHRRYTERDLHRLYRVRALRGLGLSLDEVAAVLDDAGGDLREVLLAQLAALEAHAERVGRLAERVRELLGRLEDADPGPDDLLTILEMMSVFESYFSQQQRDDLAARRAALGPEAVEAAKREWASLVAEGIALLREDPRPEDVRVRALVRRWDEIGTRFHGADEGLTGAARAMWTDNATELAGRLPWSPDEPRALVELLGRARQVR</sequence>
<proteinExistence type="predicted"/>
<name>A0A1Q8CGA9_9PSEU</name>
<comment type="caution">
    <text evidence="3">The sequence shown here is derived from an EMBL/GenBank/DDBJ whole genome shotgun (WGS) entry which is preliminary data.</text>
</comment>
<dbReference type="InterPro" id="IPR000551">
    <property type="entry name" value="MerR-type_HTH_dom"/>
</dbReference>
<accession>A0A1Q8CGA9</accession>
<organism evidence="3 4">
    <name type="scientific">Actinophytocola xanthii</name>
    <dbReference type="NCBI Taxonomy" id="1912961"/>
    <lineage>
        <taxon>Bacteria</taxon>
        <taxon>Bacillati</taxon>
        <taxon>Actinomycetota</taxon>
        <taxon>Actinomycetes</taxon>
        <taxon>Pseudonocardiales</taxon>
        <taxon>Pseudonocardiaceae</taxon>
    </lineage>
</organism>
<evidence type="ECO:0000256" key="1">
    <source>
        <dbReference type="ARBA" id="ARBA00023125"/>
    </source>
</evidence>
<dbReference type="SUPFAM" id="SSF46955">
    <property type="entry name" value="Putative DNA-binding domain"/>
    <property type="match status" value="1"/>
</dbReference>
<dbReference type="STRING" id="1912961.BU204_27600"/>
<dbReference type="InterPro" id="IPR009061">
    <property type="entry name" value="DNA-bd_dom_put_sf"/>
</dbReference>
<dbReference type="PRINTS" id="PR00040">
    <property type="entry name" value="HTHMERR"/>
</dbReference>
<reference evidence="3 4" key="1">
    <citation type="submission" date="2016-12" db="EMBL/GenBank/DDBJ databases">
        <title>The draft genome sequence of Actinophytocola sp. 11-183.</title>
        <authorList>
            <person name="Wang W."/>
            <person name="Yuan L."/>
        </authorList>
    </citation>
    <scope>NUCLEOTIDE SEQUENCE [LARGE SCALE GENOMIC DNA]</scope>
    <source>
        <strain evidence="3 4">11-183</strain>
    </source>
</reference>
<dbReference type="PROSITE" id="PS50937">
    <property type="entry name" value="HTH_MERR_2"/>
    <property type="match status" value="1"/>
</dbReference>
<gene>
    <name evidence="3" type="ORF">BU204_27600</name>
</gene>
<dbReference type="PANTHER" id="PTHR30204:SF93">
    <property type="entry name" value="HTH MERR-TYPE DOMAIN-CONTAINING PROTEIN"/>
    <property type="match status" value="1"/>
</dbReference>
<evidence type="ECO:0000313" key="3">
    <source>
        <dbReference type="EMBL" id="OLF13431.1"/>
    </source>
</evidence>
<feature type="domain" description="HTH merR-type" evidence="2">
    <location>
        <begin position="7"/>
        <end position="76"/>
    </location>
</feature>
<protein>
    <recommendedName>
        <fullName evidence="2">HTH merR-type domain-containing protein</fullName>
    </recommendedName>
</protein>
<dbReference type="EMBL" id="MSIE01000056">
    <property type="protein sequence ID" value="OLF13431.1"/>
    <property type="molecule type" value="Genomic_DNA"/>
</dbReference>
<evidence type="ECO:0000313" key="4">
    <source>
        <dbReference type="Proteomes" id="UP000185596"/>
    </source>
</evidence>
<dbReference type="Pfam" id="PF13411">
    <property type="entry name" value="MerR_1"/>
    <property type="match status" value="1"/>
</dbReference>
<dbReference type="OrthoDB" id="9809391at2"/>
<dbReference type="GO" id="GO:0003700">
    <property type="term" value="F:DNA-binding transcription factor activity"/>
    <property type="evidence" value="ECO:0007669"/>
    <property type="project" value="InterPro"/>
</dbReference>
<dbReference type="Gene3D" id="1.10.1660.10">
    <property type="match status" value="1"/>
</dbReference>